<keyword evidence="5" id="KW-1185">Reference proteome</keyword>
<evidence type="ECO:0000259" key="2">
    <source>
        <dbReference type="Pfam" id="PF04784"/>
    </source>
</evidence>
<dbReference type="PANTHER" id="PTHR46248">
    <property type="entry name" value="EXPRESSED PROTEIN"/>
    <property type="match status" value="1"/>
</dbReference>
<protein>
    <recommendedName>
        <fullName evidence="6">DUF547 domain-containing protein</fullName>
    </recommendedName>
</protein>
<proteinExistence type="predicted"/>
<comment type="caution">
    <text evidence="4">The sequence shown here is derived from an EMBL/GenBank/DDBJ whole genome shotgun (WGS) entry which is preliminary data.</text>
</comment>
<name>A0AAD3XH25_NEPGR</name>
<evidence type="ECO:0000256" key="1">
    <source>
        <dbReference type="SAM" id="Coils"/>
    </source>
</evidence>
<organism evidence="4 5">
    <name type="scientific">Nepenthes gracilis</name>
    <name type="common">Slender pitcher plant</name>
    <dbReference type="NCBI Taxonomy" id="150966"/>
    <lineage>
        <taxon>Eukaryota</taxon>
        <taxon>Viridiplantae</taxon>
        <taxon>Streptophyta</taxon>
        <taxon>Embryophyta</taxon>
        <taxon>Tracheophyta</taxon>
        <taxon>Spermatophyta</taxon>
        <taxon>Magnoliopsida</taxon>
        <taxon>eudicotyledons</taxon>
        <taxon>Gunneridae</taxon>
        <taxon>Pentapetalae</taxon>
        <taxon>Caryophyllales</taxon>
        <taxon>Nepenthaceae</taxon>
        <taxon>Nepenthes</taxon>
    </lineage>
</organism>
<evidence type="ECO:0000313" key="5">
    <source>
        <dbReference type="Proteomes" id="UP001279734"/>
    </source>
</evidence>
<feature type="coiled-coil region" evidence="1">
    <location>
        <begin position="63"/>
        <end position="90"/>
    </location>
</feature>
<dbReference type="Pfam" id="PF14389">
    <property type="entry name" value="Lzipper-MIP1"/>
    <property type="match status" value="1"/>
</dbReference>
<evidence type="ECO:0000313" key="4">
    <source>
        <dbReference type="EMBL" id="GMH04272.1"/>
    </source>
</evidence>
<accession>A0AAD3XH25</accession>
<gene>
    <name evidence="4" type="ORF">Nepgr_006111</name>
</gene>
<keyword evidence="1" id="KW-0175">Coiled coil</keyword>
<dbReference type="InterPro" id="IPR006869">
    <property type="entry name" value="DUF547"/>
</dbReference>
<dbReference type="Pfam" id="PF04784">
    <property type="entry name" value="DUF547"/>
    <property type="match status" value="1"/>
</dbReference>
<feature type="domain" description="DUF547" evidence="2">
    <location>
        <begin position="324"/>
        <end position="449"/>
    </location>
</feature>
<feature type="domain" description="Ternary complex factor MIP1 leucine-zipper" evidence="3">
    <location>
        <begin position="13"/>
        <end position="94"/>
    </location>
</feature>
<dbReference type="Proteomes" id="UP001279734">
    <property type="component" value="Unassembled WGS sequence"/>
</dbReference>
<reference evidence="4" key="1">
    <citation type="submission" date="2023-05" db="EMBL/GenBank/DDBJ databases">
        <title>Nepenthes gracilis genome sequencing.</title>
        <authorList>
            <person name="Fukushima K."/>
        </authorList>
    </citation>
    <scope>NUCLEOTIDE SEQUENCE</scope>
    <source>
        <strain evidence="4">SING2019-196</strain>
    </source>
</reference>
<evidence type="ECO:0008006" key="6">
    <source>
        <dbReference type="Google" id="ProtNLM"/>
    </source>
</evidence>
<dbReference type="PANTHER" id="PTHR46248:SF4">
    <property type="entry name" value="OS01G0147800 PROTEIN"/>
    <property type="match status" value="1"/>
</dbReference>
<dbReference type="InterPro" id="IPR025757">
    <property type="entry name" value="MIP1_Leuzipper"/>
</dbReference>
<sequence>MKFEDLLMQPSEGQHRRLALEEEVEELQERLNGELLLNGVLRSALRGPALSCHYLSLKLPIKVQVLLAELAMVEEEIIWLERKVEKLKLKLYREKQLKNDPKQMQMQLNTHHHKQLSSCTKQNRGEVKYLEWFSPSLDHEVFSKHKIQEGRKSLGSAAADVHSFSATRSNEDVAARSWKSIRSNQRHALSAAEINIEKPNRVSEELLKCLIGLFLKMNQLTEESEGATSATKHTLSCINSRAFTPKTTFNCKARSSFNNDNAFNLDNYGISPDYDGILRDAGPYKNFIQITRSSLNTAHISHFNRATRKLTVLMRQLSNFDLTLLTYKQKLAFWINIYNSCIMHAYLQHGLPSTQERMLALMNKAALNVGGIVLNALAIEHYILRHPGDSKYDPIDEKEMLLRHAYGLQYPEPNVTFALCRGNWSSPALKVYTPDDVVNELERAKVEYLEASVGVTGKKGSWCPNFFSGTCKILQKILNH</sequence>
<evidence type="ECO:0000259" key="3">
    <source>
        <dbReference type="Pfam" id="PF14389"/>
    </source>
</evidence>
<dbReference type="AlphaFoldDB" id="A0AAD3XH25"/>
<dbReference type="EMBL" id="BSYO01000005">
    <property type="protein sequence ID" value="GMH04272.1"/>
    <property type="molecule type" value="Genomic_DNA"/>
</dbReference>